<evidence type="ECO:0000256" key="2">
    <source>
        <dbReference type="ARBA" id="ARBA00022777"/>
    </source>
</evidence>
<feature type="domain" description="GHMP kinase N-terminal" evidence="3">
    <location>
        <begin position="73"/>
        <end position="135"/>
    </location>
</feature>
<gene>
    <name evidence="5" type="ORF">GXN76_08380</name>
</gene>
<dbReference type="EMBL" id="CP048104">
    <property type="protein sequence ID" value="QKG84490.1"/>
    <property type="molecule type" value="Genomic_DNA"/>
</dbReference>
<dbReference type="KEGG" id="kpul:GXN76_08380"/>
<keyword evidence="2 5" id="KW-0418">Kinase</keyword>
<name>A0A7D4BJU6_9BACL</name>
<proteinExistence type="predicted"/>
<dbReference type="Proteomes" id="UP000503088">
    <property type="component" value="Chromosome"/>
</dbReference>
<dbReference type="PIRSF" id="PIRSF033887">
    <property type="entry name" value="PduX"/>
    <property type="match status" value="1"/>
</dbReference>
<protein>
    <submittedName>
        <fullName evidence="5">Kinase</fullName>
    </submittedName>
</protein>
<dbReference type="InterPro" id="IPR020568">
    <property type="entry name" value="Ribosomal_Su5_D2-typ_SF"/>
</dbReference>
<keyword evidence="6" id="KW-1185">Reference proteome</keyword>
<dbReference type="GO" id="GO:0016301">
    <property type="term" value="F:kinase activity"/>
    <property type="evidence" value="ECO:0007669"/>
    <property type="project" value="UniProtKB-KW"/>
</dbReference>
<evidence type="ECO:0000259" key="3">
    <source>
        <dbReference type="Pfam" id="PF00288"/>
    </source>
</evidence>
<evidence type="ECO:0000256" key="1">
    <source>
        <dbReference type="ARBA" id="ARBA00022679"/>
    </source>
</evidence>
<evidence type="ECO:0000313" key="5">
    <source>
        <dbReference type="EMBL" id="QKG84490.1"/>
    </source>
</evidence>
<dbReference type="InterPro" id="IPR006204">
    <property type="entry name" value="GHMP_kinase_N_dom"/>
</dbReference>
<dbReference type="AlphaFoldDB" id="A0A7D4BJU6"/>
<evidence type="ECO:0000313" key="6">
    <source>
        <dbReference type="Proteomes" id="UP000503088"/>
    </source>
</evidence>
<dbReference type="InterPro" id="IPR013750">
    <property type="entry name" value="GHMP_kinase_C_dom"/>
</dbReference>
<dbReference type="Gene3D" id="3.30.230.10">
    <property type="match status" value="1"/>
</dbReference>
<organism evidence="5 6">
    <name type="scientific">Kroppenstedtia pulmonis</name>
    <dbReference type="NCBI Taxonomy" id="1380685"/>
    <lineage>
        <taxon>Bacteria</taxon>
        <taxon>Bacillati</taxon>
        <taxon>Bacillota</taxon>
        <taxon>Bacilli</taxon>
        <taxon>Bacillales</taxon>
        <taxon>Thermoactinomycetaceae</taxon>
        <taxon>Kroppenstedtia</taxon>
    </lineage>
</organism>
<dbReference type="InterPro" id="IPR014721">
    <property type="entry name" value="Ribsml_uS5_D2-typ_fold_subgr"/>
</dbReference>
<feature type="domain" description="GHMP kinase C-terminal" evidence="4">
    <location>
        <begin position="205"/>
        <end position="269"/>
    </location>
</feature>
<dbReference type="Pfam" id="PF00288">
    <property type="entry name" value="GHMP_kinases_N"/>
    <property type="match status" value="1"/>
</dbReference>
<dbReference type="SUPFAM" id="SSF54211">
    <property type="entry name" value="Ribosomal protein S5 domain 2-like"/>
    <property type="match status" value="1"/>
</dbReference>
<accession>A0A7D4BJU6</accession>
<keyword evidence="1" id="KW-0808">Transferase</keyword>
<dbReference type="InterPro" id="IPR012363">
    <property type="entry name" value="PduX"/>
</dbReference>
<dbReference type="GO" id="GO:0005524">
    <property type="term" value="F:ATP binding"/>
    <property type="evidence" value="ECO:0007669"/>
    <property type="project" value="InterPro"/>
</dbReference>
<evidence type="ECO:0000259" key="4">
    <source>
        <dbReference type="Pfam" id="PF08544"/>
    </source>
</evidence>
<sequence length="320" mass="35158">MLLVDPSNLAGAKGRGSSFGTFGELLQGVDDEGADFLVTFPVNRNSYAVFTVDVNQRKVTVIPSFKEKSRLLAEQVLKHYGIPFGGTLEITSDLPVGKGLASSSADLVATARALEDCLNLVLPQRLLDGFMEQIEPSDGVMYPGVVSFYHRKVKLREFLGPLPGLTVVGIDEGGEVDTIQFNRVPKPFSTVEKAEYKYLLEKMSAACRNRDLKTIGSLSTRSAVLNQKLRPKKLLEAVITQCREIGGLGVIVAHSGTCLGVLLNRSDPNYTSQLQQAVERLEKVGNEVDIYHSWSQPDSETEWFEEHRDTANRLAIADKS</sequence>
<reference evidence="5 6" key="1">
    <citation type="submission" date="2020-01" db="EMBL/GenBank/DDBJ databases">
        <authorList>
            <person name="Gulvik C.A."/>
            <person name="Batra D.G."/>
        </authorList>
    </citation>
    <scope>NUCLEOTIDE SEQUENCE [LARGE SCALE GENOMIC DNA]</scope>
    <source>
        <strain evidence="5 6">W9323</strain>
    </source>
</reference>
<dbReference type="Pfam" id="PF08544">
    <property type="entry name" value="GHMP_kinases_C"/>
    <property type="match status" value="1"/>
</dbReference>